<sequence length="435" mass="49171">MNTEFQRVHAMDEFDTESMRQRLALVKSTRRSYWIAGLVVLVLISTTIVYLAARSTTYDVSTIVVPAPCPAKVYIPVPPITRLSDIHPDRNRTAQLETCDGACDEHGSCTILQGTLVGGCSTYSVSTIVPVYNSSNDTDLPTYMADFKTLDGRDCDTPCVYKTYFDRFDCTSKGYPGICTPPQYYDDTIFNLGRRPKIYGRVIPTTATYQICDDDDRFLFQREQADINRTLSVYESAFPMRLEQKLNAQDVAVLGTSNPILRYTMYPYVKSVVGNNKLKVIEYLPMSLVFTITNRTVGDDACDNYDAGLQFYENSIYRWVHIVPPCYNGPSFPHNMLLATDNLLKQLQNMYIVVDEFLKSVKDGYVQGIAAVYYAPHTSAATDQAFKEKVPTGLSISLNLYFGSSSKNNNSDSKWSRRDLRNMYFSNRVTDKCVC</sequence>
<dbReference type="EMBL" id="KU170628">
    <property type="protein sequence ID" value="AYD68142.1"/>
    <property type="molecule type" value="Genomic_DNA"/>
</dbReference>
<protein>
    <submittedName>
        <fullName evidence="2">Uncharacterized protein</fullName>
    </submittedName>
</protein>
<keyword evidence="1" id="KW-1133">Transmembrane helix</keyword>
<feature type="transmembrane region" description="Helical" evidence="1">
    <location>
        <begin position="32"/>
        <end position="53"/>
    </location>
</feature>
<name>A0A386J9Z7_9VIRU</name>
<reference evidence="2 3" key="1">
    <citation type="journal article" date="2017" name="Virol. Sin.">
        <title>Genome analysis of Heliothis virescens ascovirus 3h isolated from China.</title>
        <authorList>
            <person name="Huang G.H."/>
            <person name="Hou D.H."/>
            <person name="Wang M."/>
            <person name="Cheng X.W."/>
            <person name="Hu Z."/>
        </authorList>
    </citation>
    <scope>NUCLEOTIDE SEQUENCE [LARGE SCALE GENOMIC DNA]</scope>
    <source>
        <strain evidence="2">HvAV-3h</strain>
    </source>
</reference>
<evidence type="ECO:0000313" key="2">
    <source>
        <dbReference type="EMBL" id="AYD68142.1"/>
    </source>
</evidence>
<dbReference type="Proteomes" id="UP000316643">
    <property type="component" value="Genome"/>
</dbReference>
<organism evidence="2 3">
    <name type="scientific">Heliothis virescens ascovirus 3h</name>
    <dbReference type="NCBI Taxonomy" id="1268039"/>
    <lineage>
        <taxon>Viruses</taxon>
        <taxon>Varidnaviria</taxon>
        <taxon>Bamfordvirae</taxon>
        <taxon>Nucleocytoviricota</taxon>
        <taxon>Megaviricetes</taxon>
        <taxon>Pimascovirales</taxon>
        <taxon>Pimascovirales incertae sedis</taxon>
        <taxon>Ascoviridae</taxon>
        <taxon>Ascovirus</taxon>
    </lineage>
</organism>
<keyword evidence="1" id="KW-0472">Membrane</keyword>
<keyword evidence="1" id="KW-0812">Transmembrane</keyword>
<accession>A0A386J9Z7</accession>
<evidence type="ECO:0000256" key="1">
    <source>
        <dbReference type="SAM" id="Phobius"/>
    </source>
</evidence>
<proteinExistence type="predicted"/>
<evidence type="ECO:0000313" key="3">
    <source>
        <dbReference type="Proteomes" id="UP000316643"/>
    </source>
</evidence>